<protein>
    <submittedName>
        <fullName evidence="3">Glycosyltransferase</fullName>
    </submittedName>
</protein>
<organism evidence="3 4">
    <name type="scientific">Autumnicola lenta</name>
    <dbReference type="NCBI Taxonomy" id="3075593"/>
    <lineage>
        <taxon>Bacteria</taxon>
        <taxon>Pseudomonadati</taxon>
        <taxon>Bacteroidota</taxon>
        <taxon>Flavobacteriia</taxon>
        <taxon>Flavobacteriales</taxon>
        <taxon>Flavobacteriaceae</taxon>
        <taxon>Autumnicola</taxon>
    </lineage>
</organism>
<dbReference type="EMBL" id="JAVRHO010000002">
    <property type="protein sequence ID" value="MDT0645301.1"/>
    <property type="molecule type" value="Genomic_DNA"/>
</dbReference>
<dbReference type="Proteomes" id="UP001245285">
    <property type="component" value="Unassembled WGS sequence"/>
</dbReference>
<dbReference type="Gene3D" id="3.40.50.2000">
    <property type="entry name" value="Glycogen Phosphorylase B"/>
    <property type="match status" value="4"/>
</dbReference>
<feature type="domain" description="Glycosyl transferase family 1" evidence="1">
    <location>
        <begin position="195"/>
        <end position="323"/>
    </location>
</feature>
<evidence type="ECO:0000259" key="1">
    <source>
        <dbReference type="Pfam" id="PF00534"/>
    </source>
</evidence>
<dbReference type="RefSeq" id="WP_311493451.1">
    <property type="nucleotide sequence ID" value="NZ_JAVRHO010000002.1"/>
</dbReference>
<dbReference type="SUPFAM" id="SSF53756">
    <property type="entry name" value="UDP-Glycosyltransferase/glycogen phosphorylase"/>
    <property type="match status" value="2"/>
</dbReference>
<evidence type="ECO:0000259" key="2">
    <source>
        <dbReference type="Pfam" id="PF13439"/>
    </source>
</evidence>
<keyword evidence="4" id="KW-1185">Reference proteome</keyword>
<accession>A0ABU3CG89</accession>
<feature type="domain" description="Glycosyl transferase family 1" evidence="1">
    <location>
        <begin position="604"/>
        <end position="758"/>
    </location>
</feature>
<proteinExistence type="predicted"/>
<sequence length="797" mass="91177">MRLAVFTHVIHYQQAGRFYAYSPYVREMNLWFKEVDEVEVISPRAPGGGDLNFGKAYEHKEIIFTSIPVFNLLSILSVLKSIFKIPIIFIKILHAMQRADHLHLRCPGNIGLLAAIAQMFFPKKPKTVKYAGNWDPKSKQPWTYKLQKKILNKTFITKNIKVLVYGVWPDQSDNILPFFTASFSAKDKEPIHKDFSPPYKLIFTGNLVEGKGVFEAIELIETLNKQGVKSELEIYGDGILKDSLNNYIQKKDLQKLVKLKGRKSLEELKGAYKKAHFVILLSNSEGWPKTVAEGMWYGCIPIATPVSCVPWMLDYGSRGILIQDLEKGKKSRENKTDVVESGEWRVNSRSVLEETVKRIIELIKDREESGRMSLAAQEWSQHYTLEKFKKAIQEILRNGIRHPKPQTLNFDSYKGDNPQPITDNSQQTTHNPKHLRVLQLIDSLNPGGAERMAVNIANVLAEELEASYLCTTREEGMLKKELGDGVGFLFLNKKHSLDLCALKRLRTFIKEEKIEIIHAHGTSWFLGVLLKIIGTKVILVWHDHYGNRLKNKRMNLALIYSSVYFDGVLVLSEELKKWTLKNLKSQHVIKLPNFILNKNRLHLQNKRKHDKRFIIVNVANLRQPKNHLNLLKAFRNFSKKESNIFLRLIGNDYRDNYSSKLKMFIERNSLTEKVEIISGTTEVMPYLNNADLAVLSSDWEALPLSILEYGLSGLPVISTNVGECPEILKNRGILVTPGKVGALEKAIIEYYDNPLKRKEDAQALHLHIKNNYTRAAVLPKLIGFYDRLRGGKGNGQK</sequence>
<evidence type="ECO:0000313" key="3">
    <source>
        <dbReference type="EMBL" id="MDT0645301.1"/>
    </source>
</evidence>
<dbReference type="InterPro" id="IPR028098">
    <property type="entry name" value="Glyco_trans_4-like_N"/>
</dbReference>
<dbReference type="PANTHER" id="PTHR12526:SF630">
    <property type="entry name" value="GLYCOSYLTRANSFERASE"/>
    <property type="match status" value="1"/>
</dbReference>
<evidence type="ECO:0000313" key="4">
    <source>
        <dbReference type="Proteomes" id="UP001245285"/>
    </source>
</evidence>
<dbReference type="Pfam" id="PF13439">
    <property type="entry name" value="Glyco_transf_4"/>
    <property type="match status" value="1"/>
</dbReference>
<reference evidence="3 4" key="1">
    <citation type="submission" date="2023-09" db="EMBL/GenBank/DDBJ databases">
        <authorList>
            <person name="Rey-Velasco X."/>
        </authorList>
    </citation>
    <scope>NUCLEOTIDE SEQUENCE [LARGE SCALE GENOMIC DNA]</scope>
    <source>
        <strain evidence="3 4">F260</strain>
    </source>
</reference>
<comment type="caution">
    <text evidence="3">The sequence shown here is derived from an EMBL/GenBank/DDBJ whole genome shotgun (WGS) entry which is preliminary data.</text>
</comment>
<gene>
    <name evidence="3" type="ORF">RM545_01250</name>
</gene>
<dbReference type="CDD" id="cd03801">
    <property type="entry name" value="GT4_PimA-like"/>
    <property type="match status" value="1"/>
</dbReference>
<feature type="domain" description="Glycosyltransferase subfamily 4-like N-terminal" evidence="2">
    <location>
        <begin position="446"/>
        <end position="594"/>
    </location>
</feature>
<name>A0ABU3CG89_9FLAO</name>
<dbReference type="InterPro" id="IPR001296">
    <property type="entry name" value="Glyco_trans_1"/>
</dbReference>
<dbReference type="Pfam" id="PF00534">
    <property type="entry name" value="Glycos_transf_1"/>
    <property type="match status" value="2"/>
</dbReference>
<dbReference type="PANTHER" id="PTHR12526">
    <property type="entry name" value="GLYCOSYLTRANSFERASE"/>
    <property type="match status" value="1"/>
</dbReference>